<dbReference type="SFLD" id="SFLDF00275">
    <property type="entry name" value="adenosine_C2_methyltransferase"/>
    <property type="match status" value="1"/>
</dbReference>
<feature type="binding site" evidence="14">
    <location>
        <position position="195"/>
    </location>
    <ligand>
        <name>S-adenosyl-L-methionine</name>
        <dbReference type="ChEBI" id="CHEBI:59789"/>
    </ligand>
</feature>
<dbReference type="GO" id="GO:0070475">
    <property type="term" value="P:rRNA base methylation"/>
    <property type="evidence" value="ECO:0007669"/>
    <property type="project" value="UniProtKB-UniRule"/>
</dbReference>
<evidence type="ECO:0000256" key="4">
    <source>
        <dbReference type="ARBA" id="ARBA00022490"/>
    </source>
</evidence>
<dbReference type="PIRSF" id="PIRSF006004">
    <property type="entry name" value="CHP00048"/>
    <property type="match status" value="1"/>
</dbReference>
<dbReference type="EC" id="2.1.1.192" evidence="14"/>
<evidence type="ECO:0000313" key="16">
    <source>
        <dbReference type="EMBL" id="MBA4692312.1"/>
    </source>
</evidence>
<keyword evidence="10 14" id="KW-0479">Metal-binding</keyword>
<evidence type="ECO:0000256" key="12">
    <source>
        <dbReference type="ARBA" id="ARBA00023014"/>
    </source>
</evidence>
<proteinExistence type="inferred from homology"/>
<feature type="binding site" evidence="14">
    <location>
        <position position="114"/>
    </location>
    <ligand>
        <name>[4Fe-4S] cluster</name>
        <dbReference type="ChEBI" id="CHEBI:49883"/>
        <note>4Fe-4S-S-AdoMet</note>
    </ligand>
</feature>
<dbReference type="GO" id="GO:0019843">
    <property type="term" value="F:rRNA binding"/>
    <property type="evidence" value="ECO:0007669"/>
    <property type="project" value="UniProtKB-UniRule"/>
</dbReference>
<comment type="subcellular location">
    <subcellularLocation>
        <location evidence="1 14">Cytoplasm</location>
    </subcellularLocation>
</comment>
<evidence type="ECO:0000259" key="15">
    <source>
        <dbReference type="PROSITE" id="PS51918"/>
    </source>
</evidence>
<protein>
    <recommendedName>
        <fullName evidence="14">Dual-specificity RNA methyltransferase RlmN</fullName>
        <ecNumber evidence="14">2.1.1.192</ecNumber>
    </recommendedName>
    <alternativeName>
        <fullName evidence="14">23S rRNA (adenine(2503)-C(2))-methyltransferase</fullName>
    </alternativeName>
    <alternativeName>
        <fullName evidence="14">23S rRNA m2A2503 methyltransferase</fullName>
    </alternativeName>
    <alternativeName>
        <fullName evidence="14">Ribosomal RNA large subunit methyltransferase N</fullName>
    </alternativeName>
    <alternativeName>
        <fullName evidence="14">tRNA (adenine(37)-C(2))-methyltransferase</fullName>
    </alternativeName>
    <alternativeName>
        <fullName evidence="14">tRNA m2A37 methyltransferase</fullName>
    </alternativeName>
</protein>
<dbReference type="InterPro" id="IPR004383">
    <property type="entry name" value="rRNA_lsu_MTrfase_RlmN/Cfr"/>
</dbReference>
<dbReference type="SFLD" id="SFLDS00029">
    <property type="entry name" value="Radical_SAM"/>
    <property type="match status" value="1"/>
</dbReference>
<dbReference type="GO" id="GO:0051539">
    <property type="term" value="F:4 iron, 4 sulfur cluster binding"/>
    <property type="evidence" value="ECO:0007669"/>
    <property type="project" value="UniProtKB-UniRule"/>
</dbReference>
<evidence type="ECO:0000256" key="13">
    <source>
        <dbReference type="ARBA" id="ARBA00023157"/>
    </source>
</evidence>
<comment type="catalytic activity">
    <reaction evidence="14">
        <text>adenosine(37) in tRNA + 2 reduced [2Fe-2S]-[ferredoxin] + 2 S-adenosyl-L-methionine = 2-methyladenosine(37) in tRNA + 5'-deoxyadenosine + L-methionine + 2 oxidized [2Fe-2S]-[ferredoxin] + S-adenosyl-L-homocysteine</text>
        <dbReference type="Rhea" id="RHEA:43332"/>
        <dbReference type="Rhea" id="RHEA-COMP:10000"/>
        <dbReference type="Rhea" id="RHEA-COMP:10001"/>
        <dbReference type="Rhea" id="RHEA-COMP:10162"/>
        <dbReference type="Rhea" id="RHEA-COMP:10485"/>
        <dbReference type="ChEBI" id="CHEBI:17319"/>
        <dbReference type="ChEBI" id="CHEBI:33737"/>
        <dbReference type="ChEBI" id="CHEBI:33738"/>
        <dbReference type="ChEBI" id="CHEBI:57844"/>
        <dbReference type="ChEBI" id="CHEBI:57856"/>
        <dbReference type="ChEBI" id="CHEBI:59789"/>
        <dbReference type="ChEBI" id="CHEBI:74411"/>
        <dbReference type="ChEBI" id="CHEBI:74497"/>
        <dbReference type="EC" id="2.1.1.192"/>
    </reaction>
</comment>
<feature type="active site" description="S-methylcysteine intermediate" evidence="14">
    <location>
        <position position="338"/>
    </location>
</feature>
<evidence type="ECO:0000313" key="17">
    <source>
        <dbReference type="Proteomes" id="UP000551848"/>
    </source>
</evidence>
<dbReference type="NCBIfam" id="TIGR00048">
    <property type="entry name" value="rRNA_mod_RlmN"/>
    <property type="match status" value="1"/>
</dbReference>
<accession>A0A838Y5E4</accession>
<dbReference type="InterPro" id="IPR013785">
    <property type="entry name" value="Aldolase_TIM"/>
</dbReference>
<keyword evidence="8 14" id="KW-0949">S-adenosyl-L-methionine</keyword>
<feature type="domain" description="Radical SAM core" evidence="15">
    <location>
        <begin position="100"/>
        <end position="333"/>
    </location>
</feature>
<organism evidence="16 17">
    <name type="scientific">SAR86 cluster bacterium</name>
    <dbReference type="NCBI Taxonomy" id="2030880"/>
    <lineage>
        <taxon>Bacteria</taxon>
        <taxon>Pseudomonadati</taxon>
        <taxon>Pseudomonadota</taxon>
        <taxon>Gammaproteobacteria</taxon>
        <taxon>SAR86 cluster</taxon>
    </lineage>
</organism>
<dbReference type="Gene3D" id="3.20.20.70">
    <property type="entry name" value="Aldolase class I"/>
    <property type="match status" value="1"/>
</dbReference>
<dbReference type="Pfam" id="PF21016">
    <property type="entry name" value="RlmN_N"/>
    <property type="match status" value="1"/>
</dbReference>
<dbReference type="InterPro" id="IPR058240">
    <property type="entry name" value="rSAM_sf"/>
</dbReference>
<dbReference type="Gene3D" id="1.10.150.530">
    <property type="match status" value="1"/>
</dbReference>
<keyword evidence="4 14" id="KW-0963">Cytoplasm</keyword>
<dbReference type="GO" id="GO:0070040">
    <property type="term" value="F:rRNA (adenine(2503)-C2-)-methyltransferase activity"/>
    <property type="evidence" value="ECO:0007669"/>
    <property type="project" value="UniProtKB-UniRule"/>
</dbReference>
<evidence type="ECO:0000256" key="3">
    <source>
        <dbReference type="ARBA" id="ARBA00022485"/>
    </source>
</evidence>
<keyword evidence="13 14" id="KW-1015">Disulfide bond</keyword>
<keyword evidence="6 14" id="KW-0489">Methyltransferase</keyword>
<dbReference type="GO" id="GO:0030488">
    <property type="term" value="P:tRNA methylation"/>
    <property type="evidence" value="ECO:0007669"/>
    <property type="project" value="UniProtKB-UniRule"/>
</dbReference>
<comment type="caution">
    <text evidence="16">The sequence shown here is derived from an EMBL/GenBank/DDBJ whole genome shotgun (WGS) entry which is preliminary data.</text>
</comment>
<dbReference type="InterPro" id="IPR048641">
    <property type="entry name" value="RlmN_N"/>
</dbReference>
<evidence type="ECO:0000256" key="6">
    <source>
        <dbReference type="ARBA" id="ARBA00022603"/>
    </source>
</evidence>
<dbReference type="AlphaFoldDB" id="A0A838Y5E4"/>
<dbReference type="HAMAP" id="MF_01849">
    <property type="entry name" value="RNA_methyltr_RlmN"/>
    <property type="match status" value="1"/>
</dbReference>
<comment type="cofactor">
    <cofactor evidence="14">
        <name>[4Fe-4S] cluster</name>
        <dbReference type="ChEBI" id="CHEBI:49883"/>
    </cofactor>
    <text evidence="14">Binds 1 [4Fe-4S] cluster. The cluster is coordinated with 3 cysteines and an exchangeable S-adenosyl-L-methionine.</text>
</comment>
<feature type="binding site" evidence="14">
    <location>
        <begin position="217"/>
        <end position="219"/>
    </location>
    <ligand>
        <name>S-adenosyl-L-methionine</name>
        <dbReference type="ChEBI" id="CHEBI:59789"/>
    </ligand>
</feature>
<evidence type="ECO:0000256" key="7">
    <source>
        <dbReference type="ARBA" id="ARBA00022679"/>
    </source>
</evidence>
<evidence type="ECO:0000256" key="2">
    <source>
        <dbReference type="ARBA" id="ARBA00007544"/>
    </source>
</evidence>
<dbReference type="GO" id="GO:0005737">
    <property type="term" value="C:cytoplasm"/>
    <property type="evidence" value="ECO:0007669"/>
    <property type="project" value="UniProtKB-SubCell"/>
</dbReference>
<evidence type="ECO:0000256" key="1">
    <source>
        <dbReference type="ARBA" id="ARBA00004496"/>
    </source>
</evidence>
<keyword evidence="12 14" id="KW-0411">Iron-sulfur</keyword>
<feature type="active site" description="Proton acceptor" evidence="14">
    <location>
        <position position="94"/>
    </location>
</feature>
<evidence type="ECO:0000256" key="11">
    <source>
        <dbReference type="ARBA" id="ARBA00023004"/>
    </source>
</evidence>
<keyword evidence="7 14" id="KW-0808">Transferase</keyword>
<dbReference type="EMBL" id="JACETL010000005">
    <property type="protein sequence ID" value="MBA4692312.1"/>
    <property type="molecule type" value="Genomic_DNA"/>
</dbReference>
<dbReference type="Proteomes" id="UP000551848">
    <property type="component" value="Unassembled WGS sequence"/>
</dbReference>
<keyword evidence="5 14" id="KW-0698">rRNA processing</keyword>
<comment type="catalytic activity">
    <reaction evidence="14">
        <text>adenosine(2503) in 23S rRNA + 2 reduced [2Fe-2S]-[ferredoxin] + 2 S-adenosyl-L-methionine = 2-methyladenosine(2503) in 23S rRNA + 5'-deoxyadenosine + L-methionine + 2 oxidized [2Fe-2S]-[ferredoxin] + S-adenosyl-L-homocysteine</text>
        <dbReference type="Rhea" id="RHEA:42916"/>
        <dbReference type="Rhea" id="RHEA-COMP:10000"/>
        <dbReference type="Rhea" id="RHEA-COMP:10001"/>
        <dbReference type="Rhea" id="RHEA-COMP:10152"/>
        <dbReference type="Rhea" id="RHEA-COMP:10282"/>
        <dbReference type="ChEBI" id="CHEBI:17319"/>
        <dbReference type="ChEBI" id="CHEBI:33737"/>
        <dbReference type="ChEBI" id="CHEBI:33738"/>
        <dbReference type="ChEBI" id="CHEBI:57844"/>
        <dbReference type="ChEBI" id="CHEBI:57856"/>
        <dbReference type="ChEBI" id="CHEBI:59789"/>
        <dbReference type="ChEBI" id="CHEBI:74411"/>
        <dbReference type="ChEBI" id="CHEBI:74497"/>
        <dbReference type="EC" id="2.1.1.192"/>
    </reaction>
</comment>
<dbReference type="PROSITE" id="PS51918">
    <property type="entry name" value="RADICAL_SAM"/>
    <property type="match status" value="1"/>
</dbReference>
<sequence>MSKEKINLLGLTHDSLVNFFNSLGEPNFKASQFMKWVHQRGVIDFDKMTDFSANLRNQLFEVAEIKPPIIEECLTSPEGTKKYLIKLDSGSMIEMVKIPEKKRLTLCISSQAGCALQCTFCATGHQGFERNLSSAEIIGQLWLANFNEEFAQPISNIVFMGMGEPLLNIEPVLDSISLMQHQNAYGLSKRRITLSTSGIVPEIDKLSSRTDVSLAISLHAANNTLRNEIVPINKKYPLDELLNSCKKYLKNKSKRHTITIEYILIDGVNDSIEHAKELVKVLKGVSCKINLIPFNPFDGNNYSRSPDSTIQAFKDFLIQKGMITTLRITRGDAIDGACGQLVGKLTKSIRGKNKGNSINLINTS</sequence>
<feature type="binding site" evidence="14">
    <location>
        <position position="295"/>
    </location>
    <ligand>
        <name>S-adenosyl-L-methionine</name>
        <dbReference type="ChEBI" id="CHEBI:59789"/>
    </ligand>
</feature>
<comment type="similarity">
    <text evidence="2 14">Belongs to the radical SAM superfamily. RlmN family.</text>
</comment>
<keyword evidence="3 14" id="KW-0004">4Fe-4S</keyword>
<keyword evidence="9 14" id="KW-0819">tRNA processing</keyword>
<dbReference type="FunFam" id="1.10.150.530:FF:000003">
    <property type="entry name" value="Dual-specificity RNA methyltransferase RlmN"/>
    <property type="match status" value="1"/>
</dbReference>
<dbReference type="InterPro" id="IPR007197">
    <property type="entry name" value="rSAM"/>
</dbReference>
<keyword evidence="11 14" id="KW-0408">Iron</keyword>
<dbReference type="SUPFAM" id="SSF102114">
    <property type="entry name" value="Radical SAM enzymes"/>
    <property type="match status" value="1"/>
</dbReference>
<evidence type="ECO:0000256" key="14">
    <source>
        <dbReference type="HAMAP-Rule" id="MF_01849"/>
    </source>
</evidence>
<comment type="caution">
    <text evidence="14">Lacks conserved residue(s) required for the propagation of feature annotation.</text>
</comment>
<gene>
    <name evidence="14 16" type="primary">rlmN</name>
    <name evidence="16" type="ORF">H2072_01035</name>
</gene>
<dbReference type="Pfam" id="PF04055">
    <property type="entry name" value="Radical_SAM"/>
    <property type="match status" value="1"/>
</dbReference>
<evidence type="ECO:0000256" key="10">
    <source>
        <dbReference type="ARBA" id="ARBA00022723"/>
    </source>
</evidence>
<comment type="miscellaneous">
    <text evidence="14">Reaction proceeds by a ping-pong mechanism involving intermediate methylation of a conserved cysteine residue.</text>
</comment>
<name>A0A838Y5E4_9GAMM</name>
<feature type="binding site" evidence="14">
    <location>
        <begin position="163"/>
        <end position="164"/>
    </location>
    <ligand>
        <name>S-adenosyl-L-methionine</name>
        <dbReference type="ChEBI" id="CHEBI:59789"/>
    </ligand>
</feature>
<comment type="function">
    <text evidence="14">Specifically methylates position 2 of adenine 2503 in 23S rRNA and position 2 of adenine 37 in tRNAs. m2A2503 modification seems to play a crucial role in the proofreading step occurring at the peptidyl transferase center and thus would serve to optimize ribosomal fidelity.</text>
</comment>
<feature type="binding site" evidence="14">
    <location>
        <position position="121"/>
    </location>
    <ligand>
        <name>[4Fe-4S] cluster</name>
        <dbReference type="ChEBI" id="CHEBI:49883"/>
        <note>4Fe-4S-S-AdoMet</note>
    </ligand>
</feature>
<evidence type="ECO:0000256" key="8">
    <source>
        <dbReference type="ARBA" id="ARBA00022691"/>
    </source>
</evidence>
<dbReference type="SFLD" id="SFLDG01062">
    <property type="entry name" value="methyltransferase_(Class_A)"/>
    <property type="match status" value="1"/>
</dbReference>
<dbReference type="InterPro" id="IPR027492">
    <property type="entry name" value="RNA_MTrfase_RlmN"/>
</dbReference>
<evidence type="ECO:0000256" key="5">
    <source>
        <dbReference type="ARBA" id="ARBA00022552"/>
    </source>
</evidence>
<dbReference type="GO" id="GO:0046872">
    <property type="term" value="F:metal ion binding"/>
    <property type="evidence" value="ECO:0007669"/>
    <property type="project" value="UniProtKB-KW"/>
</dbReference>
<dbReference type="PANTHER" id="PTHR30544">
    <property type="entry name" value="23S RRNA METHYLTRANSFERASE"/>
    <property type="match status" value="1"/>
</dbReference>
<dbReference type="CDD" id="cd01335">
    <property type="entry name" value="Radical_SAM"/>
    <property type="match status" value="1"/>
</dbReference>
<dbReference type="FunFam" id="3.20.20.70:FF:000014">
    <property type="entry name" value="Probable dual-specificity RNA methyltransferase RlmN"/>
    <property type="match status" value="1"/>
</dbReference>
<dbReference type="InterPro" id="IPR040072">
    <property type="entry name" value="Methyltransferase_A"/>
</dbReference>
<dbReference type="GO" id="GO:0002935">
    <property type="term" value="F:tRNA (adenine(37)-C2)-methyltransferase activity"/>
    <property type="evidence" value="ECO:0007669"/>
    <property type="project" value="UniProtKB-UniRule"/>
</dbReference>
<dbReference type="PANTHER" id="PTHR30544:SF5">
    <property type="entry name" value="RADICAL SAM CORE DOMAIN-CONTAINING PROTEIN"/>
    <property type="match status" value="1"/>
</dbReference>
<evidence type="ECO:0000256" key="9">
    <source>
        <dbReference type="ARBA" id="ARBA00022694"/>
    </source>
</evidence>
<reference evidence="16 17" key="1">
    <citation type="submission" date="2020-06" db="EMBL/GenBank/DDBJ databases">
        <title>Dysbiosis in marine aquaculture revealed through microbiome analysis: reverse ecology for environmental sustainability.</title>
        <authorList>
            <person name="Haro-Moreno J.M."/>
            <person name="Coutinho F.H."/>
            <person name="Zaragoza-Solas A."/>
            <person name="Picazo A."/>
            <person name="Almagro-Moreno S."/>
            <person name="Lopez-Perez M."/>
        </authorList>
    </citation>
    <scope>NUCLEOTIDE SEQUENCE [LARGE SCALE GENOMIC DNA]</scope>
    <source>
        <strain evidence="16">MCMED-G41</strain>
    </source>
</reference>
<feature type="binding site" evidence="14">
    <location>
        <position position="118"/>
    </location>
    <ligand>
        <name>[4Fe-4S] cluster</name>
        <dbReference type="ChEBI" id="CHEBI:49883"/>
        <note>4Fe-4S-S-AdoMet</note>
    </ligand>
</feature>
<dbReference type="GO" id="GO:0000049">
    <property type="term" value="F:tRNA binding"/>
    <property type="evidence" value="ECO:0007669"/>
    <property type="project" value="UniProtKB-UniRule"/>
</dbReference>